<dbReference type="InterPro" id="IPR023210">
    <property type="entry name" value="NADP_OxRdtase_dom"/>
</dbReference>
<dbReference type="SUPFAM" id="SSF51430">
    <property type="entry name" value="NAD(P)-linked oxidoreductase"/>
    <property type="match status" value="1"/>
</dbReference>
<dbReference type="EMBL" id="AB070838">
    <property type="protein sequence ID" value="BAB83608.1"/>
    <property type="molecule type" value="mRNA"/>
</dbReference>
<feature type="domain" description="NADP-dependent oxidoreductase" evidence="4">
    <location>
        <begin position="41"/>
        <end position="350"/>
    </location>
</feature>
<evidence type="ECO:0000259" key="4">
    <source>
        <dbReference type="Pfam" id="PF00248"/>
    </source>
</evidence>
<comment type="similarity">
    <text evidence="2">Belongs to the aldo/keto reductase family. Aldo/keto reductase 2 subfamily.</text>
</comment>
<dbReference type="PANTHER" id="PTHR43364:SF7">
    <property type="entry name" value="NADP-DEPENDENT OXIDOREDUCTASE DOMAIN-CONTAINING PROTEIN-RELATED"/>
    <property type="match status" value="1"/>
</dbReference>
<dbReference type="PANTHER" id="PTHR43364">
    <property type="entry name" value="NADH-SPECIFIC METHYLGLYOXAL REDUCTASE-RELATED"/>
    <property type="match status" value="1"/>
</dbReference>
<dbReference type="Gene3D" id="3.20.20.100">
    <property type="entry name" value="NADP-dependent oxidoreductase domain"/>
    <property type="match status" value="1"/>
</dbReference>
<evidence type="ECO:0000256" key="3">
    <source>
        <dbReference type="SAM" id="MobiDB-lite"/>
    </source>
</evidence>
<dbReference type="Pfam" id="PF00248">
    <property type="entry name" value="Aldo_ket_red"/>
    <property type="match status" value="1"/>
</dbReference>
<evidence type="ECO:0000313" key="5">
    <source>
        <dbReference type="EMBL" id="BAB83608.1"/>
    </source>
</evidence>
<dbReference type="BRENDA" id="1.1.1.90">
    <property type="organism ID" value="1626"/>
</dbReference>
<organism evidence="5">
    <name type="scientific">Trametes versicolor</name>
    <name type="common">White-rot fungus</name>
    <name type="synonym">Coriolus versicolor</name>
    <dbReference type="NCBI Taxonomy" id="5325"/>
    <lineage>
        <taxon>Eukaryota</taxon>
        <taxon>Fungi</taxon>
        <taxon>Dikarya</taxon>
        <taxon>Basidiomycota</taxon>
        <taxon>Agaricomycotina</taxon>
        <taxon>Agaricomycetes</taxon>
        <taxon>Polyporales</taxon>
        <taxon>Polyporaceae</taxon>
        <taxon>Trametes</taxon>
    </lineage>
</organism>
<evidence type="ECO:0000256" key="2">
    <source>
        <dbReference type="ARBA" id="ARBA00038157"/>
    </source>
</evidence>
<keyword evidence="1" id="KW-0521">NADP</keyword>
<sequence length="394" mass="44383">MSKKAPQLSRFWAQSRPPPPPTKLGHHRQLAPNAGLHVSPLCLSAMSIGEKWGPLGMGEMTKEQSFKLLDAFYAAGGNFIDTANNYQDGESEQFIGEWMEARGMFNQMVIATKYTSNWKRGESLPQKTSYVGNNMKSLYISVEQSLENLRTNYIDILYVHWWDWTCGVEEVMNGLHHLVADRKVLYLGVSDTPSWIVAKANMYARLTGKTPFVVYQGAWSVLQRDLEREIIPMARAEGMAIAPWNVLAAGKIRTDAEEERRRQTGEHGRKTASDAWERTPEQREVCKVLEKVAGKVGAKNITAVAIAYVMQKTPYVFPIIGGRKVEHLHANIEALDITLSEEHIEEIESAHPFDVGFPHNMVGDGSWYSPLYQSAGYFEKWPKQQAIKPALTGQ</sequence>
<gene>
    <name evidence="5" type="primary">aad</name>
</gene>
<protein>
    <submittedName>
        <fullName evidence="5">Arylalcohol dehydrogenase</fullName>
    </submittedName>
</protein>
<dbReference type="InterPro" id="IPR050523">
    <property type="entry name" value="AKR_Detox_Biosynth"/>
</dbReference>
<reference evidence="5" key="1">
    <citation type="submission" date="2001-08" db="EMBL/GenBank/DDBJ databases">
        <title>Identification of chemical stress responsible genes from white-rot basidiomycete Coriolus versicolor.</title>
        <authorList>
            <person name="Ichinose H."/>
            <person name="Wariishi H."/>
            <person name="Tanaka H."/>
        </authorList>
    </citation>
    <scope>NUCLEOTIDE SEQUENCE</scope>
</reference>
<dbReference type="AlphaFoldDB" id="Q8X1V7"/>
<feature type="region of interest" description="Disordered" evidence="3">
    <location>
        <begin position="255"/>
        <end position="278"/>
    </location>
</feature>
<feature type="region of interest" description="Disordered" evidence="3">
    <location>
        <begin position="1"/>
        <end position="28"/>
    </location>
</feature>
<proteinExistence type="evidence at transcript level"/>
<name>Q8X1V7_TRAVE</name>
<dbReference type="InterPro" id="IPR036812">
    <property type="entry name" value="NAD(P)_OxRdtase_dom_sf"/>
</dbReference>
<accession>Q8X1V7</accession>
<evidence type="ECO:0000256" key="1">
    <source>
        <dbReference type="ARBA" id="ARBA00022857"/>
    </source>
</evidence>